<dbReference type="AlphaFoldDB" id="A0A7J6HL01"/>
<evidence type="ECO:0000313" key="3">
    <source>
        <dbReference type="EMBL" id="KAF4386107.1"/>
    </source>
</evidence>
<dbReference type="Proteomes" id="UP000525078">
    <property type="component" value="Unassembled WGS sequence"/>
</dbReference>
<dbReference type="PANTHER" id="PTHR34272">
    <property type="entry name" value="EXPRESSED PROTEIN"/>
    <property type="match status" value="1"/>
</dbReference>
<name>A0A7J6HL01_CANSA</name>
<evidence type="ECO:0000256" key="1">
    <source>
        <dbReference type="SAM" id="MobiDB-lite"/>
    </source>
</evidence>
<proteinExistence type="predicted"/>
<organism evidence="4 6">
    <name type="scientific">Cannabis sativa</name>
    <name type="common">Hemp</name>
    <name type="synonym">Marijuana</name>
    <dbReference type="NCBI Taxonomy" id="3483"/>
    <lineage>
        <taxon>Eukaryota</taxon>
        <taxon>Viridiplantae</taxon>
        <taxon>Streptophyta</taxon>
        <taxon>Embryophyta</taxon>
        <taxon>Tracheophyta</taxon>
        <taxon>Spermatophyta</taxon>
        <taxon>Magnoliopsida</taxon>
        <taxon>eudicotyledons</taxon>
        <taxon>Gunneridae</taxon>
        <taxon>Pentapetalae</taxon>
        <taxon>rosids</taxon>
        <taxon>fabids</taxon>
        <taxon>Rosales</taxon>
        <taxon>Cannabaceae</taxon>
        <taxon>Cannabis</taxon>
    </lineage>
</organism>
<feature type="domain" description="DUF7086" evidence="2">
    <location>
        <begin position="249"/>
        <end position="368"/>
    </location>
</feature>
<dbReference type="Proteomes" id="UP000583929">
    <property type="component" value="Unassembled WGS sequence"/>
</dbReference>
<dbReference type="EMBL" id="JAATIQ010000039">
    <property type="protein sequence ID" value="KAF4395725.1"/>
    <property type="molecule type" value="Genomic_DNA"/>
</dbReference>
<protein>
    <recommendedName>
        <fullName evidence="2">DUF7086 domain-containing protein</fullName>
    </recommendedName>
</protein>
<dbReference type="PANTHER" id="PTHR34272:SF7">
    <property type="match status" value="1"/>
</dbReference>
<feature type="compositionally biased region" description="Polar residues" evidence="1">
    <location>
        <begin position="209"/>
        <end position="222"/>
    </location>
</feature>
<evidence type="ECO:0000259" key="2">
    <source>
        <dbReference type="Pfam" id="PF23324"/>
    </source>
</evidence>
<gene>
    <name evidence="3" type="ORF">F8388_016359</name>
    <name evidence="4" type="ORF">G4B88_013499</name>
</gene>
<sequence length="405" mass="47023">MDLLEEWKFLFPISAVFRSPLLLWSPSTKPIFFHYLDELFEQKGEVAKFVSDELEKAIEKIKVAKNKSSQGRLESFFKPAEEDHMKMLMDLNEIGDMNFEKNDKKEDEDDDMIVRTAQIHEPHPTPTRPTLTHHLFPYYQHPSSEVNNEYNHYGPMLTQQQRQTWINQFISHSIPPYDQYYPQQLINNPPLVHPIANHYHPQKPRIQRRTTNSSSEPTASENNNDEDNDGIAAAPYPWAKKKPGFIHSMEYLVNNKIVMIGGMVNCDKCKKSFKMELELMSHYNRLKSYIAQEKGVMNDRAPEIWLNPIRPNCIYCHSDKTTPVVASKDEEINWLFLLLGQWLGICTLTHLKFFCMCTKNHRTGAKDRGEEEVGDQLAVLASWTLAWLGCLTLNQLLDLIDTLAI</sequence>
<evidence type="ECO:0000313" key="4">
    <source>
        <dbReference type="EMBL" id="KAF4395725.1"/>
    </source>
</evidence>
<dbReference type="InterPro" id="IPR055513">
    <property type="entry name" value="DUF7086"/>
</dbReference>
<comment type="caution">
    <text evidence="4">The sequence shown here is derived from an EMBL/GenBank/DDBJ whole genome shotgun (WGS) entry which is preliminary data.</text>
</comment>
<reference evidence="5 6" key="1">
    <citation type="journal article" date="2020" name="bioRxiv">
        <title>Sequence and annotation of 42 cannabis genomes reveals extensive copy number variation in cannabinoid synthesis and pathogen resistance genes.</title>
        <authorList>
            <person name="Mckernan K.J."/>
            <person name="Helbert Y."/>
            <person name="Kane L.T."/>
            <person name="Ebling H."/>
            <person name="Zhang L."/>
            <person name="Liu B."/>
            <person name="Eaton Z."/>
            <person name="Mclaughlin S."/>
            <person name="Kingan S."/>
            <person name="Baybayan P."/>
            <person name="Concepcion G."/>
            <person name="Jordan M."/>
            <person name="Riva A."/>
            <person name="Barbazuk W."/>
            <person name="Harkins T."/>
        </authorList>
    </citation>
    <scope>NUCLEOTIDE SEQUENCE [LARGE SCALE GENOMIC DNA]</scope>
    <source>
        <strain evidence="5 6">cv. Jamaican Lion 4</strain>
        <strain evidence="4">Father</strain>
        <strain evidence="3">Mother</strain>
        <tissue evidence="4">Leaf</tissue>
    </source>
</reference>
<dbReference type="Pfam" id="PF23324">
    <property type="entry name" value="DUF7086"/>
    <property type="match status" value="1"/>
</dbReference>
<evidence type="ECO:0000313" key="6">
    <source>
        <dbReference type="Proteomes" id="UP000583929"/>
    </source>
</evidence>
<feature type="region of interest" description="Disordered" evidence="1">
    <location>
        <begin position="197"/>
        <end position="233"/>
    </location>
</feature>
<accession>A0A7J6HL01</accession>
<evidence type="ECO:0000313" key="5">
    <source>
        <dbReference type="Proteomes" id="UP000525078"/>
    </source>
</evidence>
<keyword evidence="6" id="KW-1185">Reference proteome</keyword>
<dbReference type="EMBL" id="JAATIP010000043">
    <property type="protein sequence ID" value="KAF4386107.1"/>
    <property type="molecule type" value="Genomic_DNA"/>
</dbReference>